<dbReference type="CDD" id="cd02976">
    <property type="entry name" value="NrdH"/>
    <property type="match status" value="1"/>
</dbReference>
<dbReference type="Gene3D" id="3.40.30.10">
    <property type="entry name" value="Glutaredoxin"/>
    <property type="match status" value="1"/>
</dbReference>
<dbReference type="Pfam" id="PF00462">
    <property type="entry name" value="Glutaredoxin"/>
    <property type="match status" value="1"/>
</dbReference>
<dbReference type="AlphaFoldDB" id="A0A7Z2ZSY9"/>
<feature type="signal peptide" evidence="2">
    <location>
        <begin position="1"/>
        <end position="30"/>
    </location>
</feature>
<feature type="domain" description="DUF4124" evidence="4">
    <location>
        <begin position="19"/>
        <end position="71"/>
    </location>
</feature>
<dbReference type="Proteomes" id="UP000502415">
    <property type="component" value="Chromosome"/>
</dbReference>
<feature type="domain" description="Glutaredoxin" evidence="3">
    <location>
        <begin position="85"/>
        <end position="139"/>
    </location>
</feature>
<dbReference type="InterPro" id="IPR036249">
    <property type="entry name" value="Thioredoxin-like_sf"/>
</dbReference>
<keyword evidence="2" id="KW-0732">Signal</keyword>
<proteinExistence type="predicted"/>
<feature type="compositionally biased region" description="Low complexity" evidence="1">
    <location>
        <begin position="198"/>
        <end position="213"/>
    </location>
</feature>
<feature type="chain" id="PRO_5031002191" evidence="2">
    <location>
        <begin position="31"/>
        <end position="229"/>
    </location>
</feature>
<feature type="region of interest" description="Disordered" evidence="1">
    <location>
        <begin position="198"/>
        <end position="229"/>
    </location>
</feature>
<dbReference type="InterPro" id="IPR002109">
    <property type="entry name" value="Glutaredoxin"/>
</dbReference>
<reference evidence="5 6" key="1">
    <citation type="submission" date="2020-04" db="EMBL/GenBank/DDBJ databases">
        <title>Genome sequencing of novel species.</title>
        <authorList>
            <person name="Heo J."/>
            <person name="Kim S.-J."/>
            <person name="Kim J.-S."/>
            <person name="Hong S.-B."/>
            <person name="Kwon S.-W."/>
        </authorList>
    </citation>
    <scope>NUCLEOTIDE SEQUENCE [LARGE SCALE GENOMIC DNA]</scope>
    <source>
        <strain evidence="5 6">GN2-R2</strain>
    </source>
</reference>
<evidence type="ECO:0000259" key="4">
    <source>
        <dbReference type="Pfam" id="PF13511"/>
    </source>
</evidence>
<organism evidence="5 6">
    <name type="scientific">Massilia forsythiae</name>
    <dbReference type="NCBI Taxonomy" id="2728020"/>
    <lineage>
        <taxon>Bacteria</taxon>
        <taxon>Pseudomonadati</taxon>
        <taxon>Pseudomonadota</taxon>
        <taxon>Betaproteobacteria</taxon>
        <taxon>Burkholderiales</taxon>
        <taxon>Oxalobacteraceae</taxon>
        <taxon>Telluria group</taxon>
        <taxon>Massilia</taxon>
    </lineage>
</organism>
<evidence type="ECO:0000256" key="2">
    <source>
        <dbReference type="SAM" id="SignalP"/>
    </source>
</evidence>
<dbReference type="InterPro" id="IPR025392">
    <property type="entry name" value="DUF4124"/>
</dbReference>
<name>A0A7Z2ZSY9_9BURK</name>
<evidence type="ECO:0000259" key="3">
    <source>
        <dbReference type="Pfam" id="PF00462"/>
    </source>
</evidence>
<sequence>MRTARDRIHNRPRALLACLALLSVAAGASAQVYKWRDERGVTHYGDKPPASSRQHAEVLKVTAPAPNAPAALPYELARAVQASPVLLYTTARCDACDQGRTLLRERGIPFQERTVDSAEDQQQLRLLGGGNEMPLLAVGSRKLTGFQAAAWHEALSAAAYPRQKMLPPGYQFAAPVPAGGAPMAPATPPVRARIKMAPDAAAAAAAQTAAQQPRSPPPAAGNAPPDFQF</sequence>
<dbReference type="KEGG" id="mfy:HH212_12865"/>
<dbReference type="EMBL" id="CP051685">
    <property type="protein sequence ID" value="QJE00804.1"/>
    <property type="molecule type" value="Genomic_DNA"/>
</dbReference>
<dbReference type="PROSITE" id="PS51354">
    <property type="entry name" value="GLUTAREDOXIN_2"/>
    <property type="match status" value="1"/>
</dbReference>
<gene>
    <name evidence="5" type="ORF">HH212_12865</name>
</gene>
<evidence type="ECO:0000256" key="1">
    <source>
        <dbReference type="SAM" id="MobiDB-lite"/>
    </source>
</evidence>
<evidence type="ECO:0000313" key="5">
    <source>
        <dbReference type="EMBL" id="QJE00804.1"/>
    </source>
</evidence>
<protein>
    <submittedName>
        <fullName evidence="5">Glutaredoxin family protein</fullName>
    </submittedName>
</protein>
<evidence type="ECO:0000313" key="6">
    <source>
        <dbReference type="Proteomes" id="UP000502415"/>
    </source>
</evidence>
<keyword evidence="6" id="KW-1185">Reference proteome</keyword>
<dbReference type="RefSeq" id="WP_170202835.1">
    <property type="nucleotide sequence ID" value="NZ_CP051685.1"/>
</dbReference>
<dbReference type="Pfam" id="PF13511">
    <property type="entry name" value="DUF4124"/>
    <property type="match status" value="1"/>
</dbReference>
<dbReference type="SUPFAM" id="SSF52833">
    <property type="entry name" value="Thioredoxin-like"/>
    <property type="match status" value="1"/>
</dbReference>
<accession>A0A7Z2ZSY9</accession>